<comment type="caution">
    <text evidence="2">The sequence shown here is derived from an EMBL/GenBank/DDBJ whole genome shotgun (WGS) entry which is preliminary data.</text>
</comment>
<gene>
    <name evidence="2" type="ORF">ACFSW5_17120</name>
</gene>
<sequence>MIRLKGRTKFAETEAIAGLTILKHAVKAKIDWGHLCTKGTCAQCRCYVEEGAEWLEGITDAEWDRLEPEEFEAGYRLACQAVVKAGAGTIAAVNKPYR</sequence>
<dbReference type="InterPro" id="IPR012675">
    <property type="entry name" value="Beta-grasp_dom_sf"/>
</dbReference>
<name>A0ABW5QZY8_9BACL</name>
<dbReference type="InterPro" id="IPR001041">
    <property type="entry name" value="2Fe-2S_ferredoxin-type"/>
</dbReference>
<dbReference type="PROSITE" id="PS00197">
    <property type="entry name" value="2FE2S_FER_1"/>
    <property type="match status" value="1"/>
</dbReference>
<dbReference type="InterPro" id="IPR006058">
    <property type="entry name" value="2Fe2S_fd_BS"/>
</dbReference>
<dbReference type="CDD" id="cd00207">
    <property type="entry name" value="fer2"/>
    <property type="match status" value="1"/>
</dbReference>
<dbReference type="Gene3D" id="3.10.20.30">
    <property type="match status" value="1"/>
</dbReference>
<reference evidence="3" key="1">
    <citation type="journal article" date="2019" name="Int. J. Syst. Evol. Microbiol.">
        <title>The Global Catalogue of Microorganisms (GCM) 10K type strain sequencing project: providing services to taxonomists for standard genome sequencing and annotation.</title>
        <authorList>
            <consortium name="The Broad Institute Genomics Platform"/>
            <consortium name="The Broad Institute Genome Sequencing Center for Infectious Disease"/>
            <person name="Wu L."/>
            <person name="Ma J."/>
        </authorList>
    </citation>
    <scope>NUCLEOTIDE SEQUENCE [LARGE SCALE GENOMIC DNA]</scope>
    <source>
        <strain evidence="3">TISTR 1827</strain>
    </source>
</reference>
<dbReference type="EMBL" id="JBHUMY010000020">
    <property type="protein sequence ID" value="MFD2661979.1"/>
    <property type="molecule type" value="Genomic_DNA"/>
</dbReference>
<dbReference type="InterPro" id="IPR036010">
    <property type="entry name" value="2Fe-2S_ferredoxin-like_sf"/>
</dbReference>
<evidence type="ECO:0000313" key="3">
    <source>
        <dbReference type="Proteomes" id="UP001597493"/>
    </source>
</evidence>
<dbReference type="Pfam" id="PF00111">
    <property type="entry name" value="Fer2"/>
    <property type="match status" value="1"/>
</dbReference>
<dbReference type="RefSeq" id="WP_379275608.1">
    <property type="nucleotide sequence ID" value="NZ_JBHUGT010000029.1"/>
</dbReference>
<keyword evidence="3" id="KW-1185">Reference proteome</keyword>
<dbReference type="PROSITE" id="PS51085">
    <property type="entry name" value="2FE2S_FER_2"/>
    <property type="match status" value="1"/>
</dbReference>
<dbReference type="SUPFAM" id="SSF54292">
    <property type="entry name" value="2Fe-2S ferredoxin-like"/>
    <property type="match status" value="1"/>
</dbReference>
<accession>A0ABW5QZY8</accession>
<evidence type="ECO:0000259" key="1">
    <source>
        <dbReference type="PROSITE" id="PS51085"/>
    </source>
</evidence>
<dbReference type="Proteomes" id="UP001597493">
    <property type="component" value="Unassembled WGS sequence"/>
</dbReference>
<protein>
    <submittedName>
        <fullName evidence="2">2Fe-2S iron-sulfur cluster-binding protein</fullName>
    </submittedName>
</protein>
<evidence type="ECO:0000313" key="2">
    <source>
        <dbReference type="EMBL" id="MFD2661979.1"/>
    </source>
</evidence>
<organism evidence="2 3">
    <name type="scientific">Paenibacillus thailandensis</name>
    <dbReference type="NCBI Taxonomy" id="393250"/>
    <lineage>
        <taxon>Bacteria</taxon>
        <taxon>Bacillati</taxon>
        <taxon>Bacillota</taxon>
        <taxon>Bacilli</taxon>
        <taxon>Bacillales</taxon>
        <taxon>Paenibacillaceae</taxon>
        <taxon>Paenibacillus</taxon>
    </lineage>
</organism>
<feature type="domain" description="2Fe-2S ferredoxin-type" evidence="1">
    <location>
        <begin position="1"/>
        <end position="96"/>
    </location>
</feature>
<proteinExistence type="predicted"/>